<dbReference type="SUPFAM" id="SSF81321">
    <property type="entry name" value="Family A G protein-coupled receptor-like"/>
    <property type="match status" value="1"/>
</dbReference>
<evidence type="ECO:0000256" key="10">
    <source>
        <dbReference type="ARBA" id="ARBA00023180"/>
    </source>
</evidence>
<keyword evidence="11" id="KW-0807">Transducer</keyword>
<comment type="function">
    <text evidence="13">G-protein coupled receptor for medium and long chain saturated and unsaturated fatty acids that plays an important role in glucose homeostasis. Fatty acid binding increases glucose-stimulated insulin secretion, and may also enhance the secretion of glucagon-like peptide 1 (GLP-1). May also play a role in bone homeostasis; receptor signaling activates pathways that inhibit osteoclast differentiation. Ligand binding leads to a conformation change that triggers signaling via G-proteins that activate phospholipase C, leading to an increase of the intracellular calcium concentration. Seems to act through a G(q) and G(i)-mediated pathway. Mediates the anti-inflammatory effects of omega-3 polyunsaturated fatty acids (PUFAs) via inhibition of NLRP3 inflammasome activation.</text>
</comment>
<gene>
    <name evidence="17" type="ORF">E2I00_005453</name>
</gene>
<evidence type="ECO:0000256" key="13">
    <source>
        <dbReference type="ARBA" id="ARBA00045206"/>
    </source>
</evidence>
<evidence type="ECO:0000256" key="12">
    <source>
        <dbReference type="ARBA" id="ARBA00033166"/>
    </source>
</evidence>
<protein>
    <recommendedName>
        <fullName evidence="2">Free fatty acid receptor 1</fullName>
    </recommendedName>
    <alternativeName>
        <fullName evidence="12">G-protein coupled receptor 40</fullName>
    </alternativeName>
</protein>
<evidence type="ECO:0000256" key="15">
    <source>
        <dbReference type="SAM" id="SignalP"/>
    </source>
</evidence>
<dbReference type="GO" id="GO:0045125">
    <property type="term" value="F:bioactive lipid receptor activity"/>
    <property type="evidence" value="ECO:0007669"/>
    <property type="project" value="TreeGrafter"/>
</dbReference>
<sequence length="561" mass="60879">MSHRRKLKAAWVAGGALLTLLLCLGPYNASNVAGFLHPSIGGCWRKLGLITGAWSVVLNPLVTGYLGGGAGRGTARGAKTKGGPSQKRLARAAPQELQGGFAWGASRSHLWEELSLAEDGIPGGEKSGGLELGHRRKIIAHWTCSGGASKLLSGRELGFPNQQTAISVPLLLVAMTMNTSSDRSFFPGNHWLYFSVYLFTFLMGLPLHLVALVIFVGKLQCCPVAVHVLSLNLTLSDPLLLPFLPFRVVQAASGTRWSLPFIFCPFSRFLFFTTIYLTSLFLAAVSDERFLSVAYPVWYKTRPRPGQARLVSRACWLLAAAHCSVVHATEFSGRSSPTQGINGTCYLEFQKAQPAFLLPVQLEMAAVLFGGESPKWRSYVLPLNTLNSCVDPLACYLSSSGFQADFQGLLGRLTGACGPWWQEGSVTPKSEGEGPPQELSNIEVRGALQRVARRPGLQSGSSLGQVQAQVRQNLGEAGWGLALFGSEQVPSLPQDVPTRAQLLISPYCPPFSCPNMLRERSRPVLKNHMEGDQGIKMVAHVLGKGCWGHIPEEEWARMNEI</sequence>
<dbReference type="GO" id="GO:0070542">
    <property type="term" value="P:response to fatty acid"/>
    <property type="evidence" value="ECO:0007669"/>
    <property type="project" value="TreeGrafter"/>
</dbReference>
<keyword evidence="5 14" id="KW-1133">Transmembrane helix</keyword>
<feature type="transmembrane region" description="Helical" evidence="14">
    <location>
        <begin position="191"/>
        <end position="217"/>
    </location>
</feature>
<evidence type="ECO:0000259" key="16">
    <source>
        <dbReference type="PROSITE" id="PS50262"/>
    </source>
</evidence>
<keyword evidence="7 14" id="KW-0472">Membrane</keyword>
<dbReference type="InterPro" id="IPR000276">
    <property type="entry name" value="GPCR_Rhodpsn"/>
</dbReference>
<dbReference type="PROSITE" id="PS50262">
    <property type="entry name" value="G_PROTEIN_RECEP_F1_2"/>
    <property type="match status" value="1"/>
</dbReference>
<dbReference type="InterPro" id="IPR013312">
    <property type="entry name" value="GPR40-rel_orph"/>
</dbReference>
<dbReference type="Gene3D" id="1.20.1070.10">
    <property type="entry name" value="Rhodopsin 7-helix transmembrane proteins"/>
    <property type="match status" value="1"/>
</dbReference>
<dbReference type="AlphaFoldDB" id="A0A643CHH5"/>
<dbReference type="InterPro" id="IPR017452">
    <property type="entry name" value="GPCR_Rhodpsn_7TM"/>
</dbReference>
<keyword evidence="3" id="KW-1003">Cell membrane</keyword>
<keyword evidence="15" id="KW-0732">Signal</keyword>
<evidence type="ECO:0000256" key="7">
    <source>
        <dbReference type="ARBA" id="ARBA00023136"/>
    </source>
</evidence>
<evidence type="ECO:0000256" key="6">
    <source>
        <dbReference type="ARBA" id="ARBA00023040"/>
    </source>
</evidence>
<dbReference type="InterPro" id="IPR013313">
    <property type="entry name" value="GPR40_recept_FA"/>
</dbReference>
<dbReference type="GO" id="GO:0007204">
    <property type="term" value="P:positive regulation of cytosolic calcium ion concentration"/>
    <property type="evidence" value="ECO:0007669"/>
    <property type="project" value="TreeGrafter"/>
</dbReference>
<dbReference type="Proteomes" id="UP000437017">
    <property type="component" value="Unassembled WGS sequence"/>
</dbReference>
<evidence type="ECO:0000256" key="3">
    <source>
        <dbReference type="ARBA" id="ARBA00022475"/>
    </source>
</evidence>
<evidence type="ECO:0000256" key="2">
    <source>
        <dbReference type="ARBA" id="ARBA00021527"/>
    </source>
</evidence>
<feature type="transmembrane region" description="Helical" evidence="14">
    <location>
        <begin position="224"/>
        <end position="246"/>
    </location>
</feature>
<dbReference type="PRINTS" id="PR01905">
    <property type="entry name" value="FATTYACIDR"/>
</dbReference>
<dbReference type="GO" id="GO:0032024">
    <property type="term" value="P:positive regulation of insulin secretion"/>
    <property type="evidence" value="ECO:0007669"/>
    <property type="project" value="TreeGrafter"/>
</dbReference>
<keyword evidence="10" id="KW-0325">Glycoprotein</keyword>
<dbReference type="PANTHER" id="PTHR45822">
    <property type="entry name" value="FREE FATTY ACID RECEPTOR 2-RELATED"/>
    <property type="match status" value="1"/>
</dbReference>
<dbReference type="OrthoDB" id="9683863at2759"/>
<name>A0A643CHH5_BALPH</name>
<evidence type="ECO:0000313" key="18">
    <source>
        <dbReference type="Proteomes" id="UP000437017"/>
    </source>
</evidence>
<dbReference type="EMBL" id="SGJD01001529">
    <property type="protein sequence ID" value="KAB0399572.1"/>
    <property type="molecule type" value="Genomic_DNA"/>
</dbReference>
<organism evidence="17 18">
    <name type="scientific">Balaenoptera physalus</name>
    <name type="common">Fin whale</name>
    <name type="synonym">Balaena physalus</name>
    <dbReference type="NCBI Taxonomy" id="9770"/>
    <lineage>
        <taxon>Eukaryota</taxon>
        <taxon>Metazoa</taxon>
        <taxon>Chordata</taxon>
        <taxon>Craniata</taxon>
        <taxon>Vertebrata</taxon>
        <taxon>Euteleostomi</taxon>
        <taxon>Mammalia</taxon>
        <taxon>Eutheria</taxon>
        <taxon>Laurasiatheria</taxon>
        <taxon>Artiodactyla</taxon>
        <taxon>Whippomorpha</taxon>
        <taxon>Cetacea</taxon>
        <taxon>Mysticeti</taxon>
        <taxon>Balaenopteridae</taxon>
        <taxon>Balaenoptera</taxon>
    </lineage>
</organism>
<evidence type="ECO:0000256" key="9">
    <source>
        <dbReference type="ARBA" id="ARBA00023170"/>
    </source>
</evidence>
<comment type="subcellular location">
    <subcellularLocation>
        <location evidence="1">Cell membrane</location>
        <topology evidence="1">Multi-pass membrane protein</topology>
    </subcellularLocation>
</comment>
<feature type="signal peptide" evidence="15">
    <location>
        <begin position="1"/>
        <end position="29"/>
    </location>
</feature>
<proteinExistence type="predicted"/>
<evidence type="ECO:0000256" key="8">
    <source>
        <dbReference type="ARBA" id="ARBA00023157"/>
    </source>
</evidence>
<evidence type="ECO:0000256" key="5">
    <source>
        <dbReference type="ARBA" id="ARBA00022989"/>
    </source>
</evidence>
<dbReference type="PRINTS" id="PR01904">
    <property type="entry name" value="GPR40FAMILY"/>
</dbReference>
<comment type="caution">
    <text evidence="17">The sequence shown here is derived from an EMBL/GenBank/DDBJ whole genome shotgun (WGS) entry which is preliminary data.</text>
</comment>
<feature type="domain" description="G-protein coupled receptors family 1 profile" evidence="16">
    <location>
        <begin position="207"/>
        <end position="319"/>
    </location>
</feature>
<dbReference type="Pfam" id="PF00001">
    <property type="entry name" value="7tm_1"/>
    <property type="match status" value="1"/>
</dbReference>
<keyword evidence="9" id="KW-0675">Receptor</keyword>
<keyword evidence="18" id="KW-1185">Reference proteome</keyword>
<evidence type="ECO:0000256" key="14">
    <source>
        <dbReference type="SAM" id="Phobius"/>
    </source>
</evidence>
<evidence type="ECO:0000313" key="17">
    <source>
        <dbReference type="EMBL" id="KAB0399572.1"/>
    </source>
</evidence>
<dbReference type="GO" id="GO:0005886">
    <property type="term" value="C:plasma membrane"/>
    <property type="evidence" value="ECO:0007669"/>
    <property type="project" value="UniProtKB-SubCell"/>
</dbReference>
<evidence type="ECO:0000256" key="1">
    <source>
        <dbReference type="ARBA" id="ARBA00004651"/>
    </source>
</evidence>
<evidence type="ECO:0000256" key="4">
    <source>
        <dbReference type="ARBA" id="ARBA00022692"/>
    </source>
</evidence>
<keyword evidence="6" id="KW-0297">G-protein coupled receptor</keyword>
<accession>A0A643CHH5</accession>
<keyword evidence="4 14" id="KW-0812">Transmembrane</keyword>
<dbReference type="PANTHER" id="PTHR45822:SF6">
    <property type="entry name" value="FREE FATTY ACID RECEPTOR 3-RELATED"/>
    <property type="match status" value="1"/>
</dbReference>
<reference evidence="17 18" key="1">
    <citation type="journal article" date="2019" name="PLoS ONE">
        <title>Genomic analyses reveal an absence of contemporary introgressive admixture between fin whales and blue whales, despite known hybrids.</title>
        <authorList>
            <person name="Westbury M.V."/>
            <person name="Petersen B."/>
            <person name="Lorenzen E.D."/>
        </authorList>
    </citation>
    <scope>NUCLEOTIDE SEQUENCE [LARGE SCALE GENOMIC DNA]</scope>
    <source>
        <strain evidence="17">FinWhale-01</strain>
    </source>
</reference>
<evidence type="ECO:0000256" key="11">
    <source>
        <dbReference type="ARBA" id="ARBA00023224"/>
    </source>
</evidence>
<keyword evidence="8" id="KW-1015">Disulfide bond</keyword>
<feature type="chain" id="PRO_5024818901" description="Free fatty acid receptor 1" evidence="15">
    <location>
        <begin position="30"/>
        <end position="561"/>
    </location>
</feature>
<feature type="transmembrane region" description="Helical" evidence="14">
    <location>
        <begin position="266"/>
        <end position="285"/>
    </location>
</feature>